<dbReference type="InterPro" id="IPR050923">
    <property type="entry name" value="Cell_Proc_Reg/RNA_Proc"/>
</dbReference>
<dbReference type="SUPFAM" id="SSF49879">
    <property type="entry name" value="SMAD/FHA domain"/>
    <property type="match status" value="1"/>
</dbReference>
<dbReference type="CDD" id="cd00060">
    <property type="entry name" value="FHA"/>
    <property type="match status" value="1"/>
</dbReference>
<evidence type="ECO:0000259" key="1">
    <source>
        <dbReference type="PROSITE" id="PS50006"/>
    </source>
</evidence>
<keyword evidence="3" id="KW-1185">Reference proteome</keyword>
<accession>A0A1B4XFQ0</accession>
<evidence type="ECO:0000313" key="3">
    <source>
        <dbReference type="Proteomes" id="UP000243180"/>
    </source>
</evidence>
<dbReference type="InterPro" id="IPR008984">
    <property type="entry name" value="SMAD_FHA_dom_sf"/>
</dbReference>
<sequence length="237" mass="25356">MAKIIIKFNNDVVDHVELKQGDMKIGRKPGCEIQIDNLSVSGEHANVFTVGDDSFIQDLGSTNGTFINNKKITKHHLKNGDTVVIGKHSLIYLTESTRSAVGATPNEFAKTVIISPSRTVEPKPAAPAPAPAPDRAAITLETKPKETAARVERVGAIFVLSGVNSGKRIDLTKKITNLGSAGKRAGAIMQITEGFMLAPGADETPKLNGRPIPHEGSKLKNGDVIEVAGTRLQFYLK</sequence>
<organism evidence="2 3">
    <name type="scientific">Sulfuricaulis limicola</name>
    <dbReference type="NCBI Taxonomy" id="1620215"/>
    <lineage>
        <taxon>Bacteria</taxon>
        <taxon>Pseudomonadati</taxon>
        <taxon>Pseudomonadota</taxon>
        <taxon>Gammaproteobacteria</taxon>
        <taxon>Acidiferrobacterales</taxon>
        <taxon>Acidiferrobacteraceae</taxon>
        <taxon>Sulfuricaulis</taxon>
    </lineage>
</organism>
<dbReference type="Pfam" id="PF00498">
    <property type="entry name" value="FHA"/>
    <property type="match status" value="1"/>
</dbReference>
<dbReference type="Gene3D" id="2.60.200.20">
    <property type="match status" value="1"/>
</dbReference>
<dbReference type="OrthoDB" id="151099at2"/>
<dbReference type="KEGG" id="slim:SCL_1319"/>
<dbReference type="PROSITE" id="PS50006">
    <property type="entry name" value="FHA_DOMAIN"/>
    <property type="match status" value="1"/>
</dbReference>
<feature type="domain" description="FHA" evidence="1">
    <location>
        <begin position="23"/>
        <end position="72"/>
    </location>
</feature>
<dbReference type="PANTHER" id="PTHR23308">
    <property type="entry name" value="NUCLEAR INHIBITOR OF PROTEIN PHOSPHATASE-1"/>
    <property type="match status" value="1"/>
</dbReference>
<dbReference type="Proteomes" id="UP000243180">
    <property type="component" value="Chromosome"/>
</dbReference>
<dbReference type="InParanoid" id="A0A1B4XFQ0"/>
<reference evidence="2 3" key="1">
    <citation type="submission" date="2015-05" db="EMBL/GenBank/DDBJ databases">
        <title>Complete genome sequence of a sulfur-oxidizing gammaproteobacterium strain HA5.</title>
        <authorList>
            <person name="Miura A."/>
            <person name="Kojima H."/>
            <person name="Fukui M."/>
        </authorList>
    </citation>
    <scope>NUCLEOTIDE SEQUENCE [LARGE SCALE GENOMIC DNA]</scope>
    <source>
        <strain evidence="2 3">HA5</strain>
    </source>
</reference>
<name>A0A1B4XFQ0_9GAMM</name>
<dbReference type="EMBL" id="AP014879">
    <property type="protein sequence ID" value="BAV33630.1"/>
    <property type="molecule type" value="Genomic_DNA"/>
</dbReference>
<evidence type="ECO:0000313" key="2">
    <source>
        <dbReference type="EMBL" id="BAV33630.1"/>
    </source>
</evidence>
<gene>
    <name evidence="2" type="ORF">SCL_1319</name>
</gene>
<dbReference type="RefSeq" id="WP_096360463.1">
    <property type="nucleotide sequence ID" value="NZ_AP014879.1"/>
</dbReference>
<proteinExistence type="predicted"/>
<dbReference type="InterPro" id="IPR000253">
    <property type="entry name" value="FHA_dom"/>
</dbReference>
<dbReference type="AlphaFoldDB" id="A0A1B4XFQ0"/>
<dbReference type="SMART" id="SM00240">
    <property type="entry name" value="FHA"/>
    <property type="match status" value="1"/>
</dbReference>
<protein>
    <submittedName>
        <fullName evidence="2">Signal peptide protein</fullName>
    </submittedName>
</protein>